<dbReference type="CDD" id="cd05399">
    <property type="entry name" value="NT_Rel-Spo_like"/>
    <property type="match status" value="1"/>
</dbReference>
<accession>A0A926EFR2</accession>
<dbReference type="Gene3D" id="3.30.460.10">
    <property type="entry name" value="Beta Polymerase, domain 2"/>
    <property type="match status" value="1"/>
</dbReference>
<dbReference type="GO" id="GO:0015969">
    <property type="term" value="P:guanosine tetraphosphate metabolic process"/>
    <property type="evidence" value="ECO:0007669"/>
    <property type="project" value="InterPro"/>
</dbReference>
<dbReference type="SMART" id="SM00954">
    <property type="entry name" value="RelA_SpoT"/>
    <property type="match status" value="1"/>
</dbReference>
<sequence length="494" mass="58496">MELEMFSFINEVLDHLDGMRINLDIASRELEYFFEDMLESSNEGYLNINSRVKSKQSLKEKILRYDYYTKYKTVEGMFDHLSDLIGIRIECRFIGDESTIYKLLRKCFNVPSTEYEGYSSPEGNPNVLLELSSKQPKSQKNGMKMYRIDGKYLFDDRCINFEVQIKSLVNIFWSEIEHKVIYKNYNYIIADRFYKDIMSSIKNSLTTIDQQLLLISNQFDRGDATSMRGRKAQMEQLLSKALYDLFALKIKESIGILVDFRKSCDTIVKYVFRNVLGDNDDVYNETMVSVFARLNEIEHKEIDFTSQIEFMRKCNLEDAFSNKIAHFIQETVNDEFQWNIFFRILFAIEPDCNAGDLEKFLTFYKERFYKGVNLKGLEKKLGKEQTAYIMNELMNRLADLFIRVDTVELFYDNIIEQIINILNNILDTINRNINTYEEWEREGEIYLRLFELRIASMLDMDVEAVKVLDFLEDVRKSESNIEIHKSIVKYIDKL</sequence>
<evidence type="ECO:0000259" key="2">
    <source>
        <dbReference type="SMART" id="SM00954"/>
    </source>
</evidence>
<proteinExistence type="predicted"/>
<gene>
    <name evidence="3" type="ORF">H8718_04205</name>
</gene>
<dbReference type="SUPFAM" id="SSF81301">
    <property type="entry name" value="Nucleotidyltransferase"/>
    <property type="match status" value="1"/>
</dbReference>
<protein>
    <recommendedName>
        <fullName evidence="2">RelA/SpoT domain-containing protein</fullName>
    </recommendedName>
</protein>
<comment type="pathway">
    <text evidence="1">Purine metabolism; ppGpp biosynthesis; ppGpp from GTP: step 1/2.</text>
</comment>
<dbReference type="Pfam" id="PF04607">
    <property type="entry name" value="RelA_SpoT"/>
    <property type="match status" value="1"/>
</dbReference>
<dbReference type="InterPro" id="IPR043519">
    <property type="entry name" value="NT_sf"/>
</dbReference>
<organism evidence="3 4">
    <name type="scientific">Zhenhengia yiwuensis</name>
    <dbReference type="NCBI Taxonomy" id="2763666"/>
    <lineage>
        <taxon>Bacteria</taxon>
        <taxon>Bacillati</taxon>
        <taxon>Bacillota</taxon>
        <taxon>Clostridia</taxon>
        <taxon>Lachnospirales</taxon>
        <taxon>Lachnospiraceae</taxon>
        <taxon>Zhenhengia</taxon>
    </lineage>
</organism>
<reference evidence="3" key="1">
    <citation type="submission" date="2020-08" db="EMBL/GenBank/DDBJ databases">
        <title>Genome public.</title>
        <authorList>
            <person name="Liu C."/>
            <person name="Sun Q."/>
        </authorList>
    </citation>
    <scope>NUCLEOTIDE SEQUENCE</scope>
    <source>
        <strain evidence="3">NSJ-12</strain>
    </source>
</reference>
<evidence type="ECO:0000256" key="1">
    <source>
        <dbReference type="ARBA" id="ARBA00004976"/>
    </source>
</evidence>
<dbReference type="RefSeq" id="WP_249331768.1">
    <property type="nucleotide sequence ID" value="NZ_JACRSY010000005.1"/>
</dbReference>
<dbReference type="InterPro" id="IPR007685">
    <property type="entry name" value="RelA_SpoT"/>
</dbReference>
<dbReference type="PANTHER" id="PTHR41773">
    <property type="entry name" value="GTP PYROPHOSPHATASE-RELATED"/>
    <property type="match status" value="1"/>
</dbReference>
<comment type="caution">
    <text evidence="3">The sequence shown here is derived from an EMBL/GenBank/DDBJ whole genome shotgun (WGS) entry which is preliminary data.</text>
</comment>
<evidence type="ECO:0000313" key="4">
    <source>
        <dbReference type="Proteomes" id="UP000655830"/>
    </source>
</evidence>
<name>A0A926EFR2_9FIRM</name>
<keyword evidence="4" id="KW-1185">Reference proteome</keyword>
<dbReference type="AlphaFoldDB" id="A0A926EFR2"/>
<dbReference type="Proteomes" id="UP000655830">
    <property type="component" value="Unassembled WGS sequence"/>
</dbReference>
<evidence type="ECO:0000313" key="3">
    <source>
        <dbReference type="EMBL" id="MBC8578731.1"/>
    </source>
</evidence>
<dbReference type="EMBL" id="JACRSY010000005">
    <property type="protein sequence ID" value="MBC8578731.1"/>
    <property type="molecule type" value="Genomic_DNA"/>
</dbReference>
<feature type="domain" description="RelA/SpoT" evidence="2">
    <location>
        <begin position="50"/>
        <end position="188"/>
    </location>
</feature>
<dbReference type="PANTHER" id="PTHR41773:SF1">
    <property type="entry name" value="RELA_SPOT DOMAIN-CONTAINING PROTEIN"/>
    <property type="match status" value="1"/>
</dbReference>